<sequence>MSTLQALIGVLATVFPDLLDSGRDLVLCTLSTNDLDGGLFFWSLSWNCSLLSLLGSIGLLSAGLCCGFAALPEAYLQSLRNMRSASAMLLFTSWVSCCLFTIVHLDADVVLFLACFFLQVVFWHLCAGFMLLWRLCAFSGLEETCYYWLGSKLCVLLLVVRVVELCWLWLVCADCLYVGMSWLLPQGYLVLALSWAITAIAAHFACFQMPTLLFGRHAAIEFPSGFNFVTSAFPGCFAGKSCVAG</sequence>
<evidence type="ECO:0000313" key="3">
    <source>
        <dbReference type="Proteomes" id="UP000807159"/>
    </source>
</evidence>
<proteinExistence type="predicted"/>
<dbReference type="Proteomes" id="UP000807159">
    <property type="component" value="Chromosome 17"/>
</dbReference>
<reference evidence="2" key="1">
    <citation type="journal article" date="2021" name="J. Hered.">
        <title>Genome Assembly of Salicaceae Populus deltoides (Eastern Cottonwood) I-69 Based on Nanopore Sequencing and Hi-C Technologies.</title>
        <authorList>
            <person name="Bai S."/>
            <person name="Wu H."/>
            <person name="Zhang J."/>
            <person name="Pan Z."/>
            <person name="Zhao W."/>
            <person name="Li Z."/>
            <person name="Tong C."/>
        </authorList>
    </citation>
    <scope>NUCLEOTIDE SEQUENCE</scope>
    <source>
        <tissue evidence="2">Leaf</tissue>
    </source>
</reference>
<feature type="transmembrane region" description="Helical" evidence="1">
    <location>
        <begin position="182"/>
        <end position="207"/>
    </location>
</feature>
<organism evidence="2 3">
    <name type="scientific">Populus deltoides</name>
    <name type="common">Eastern poplar</name>
    <name type="synonym">Eastern cottonwood</name>
    <dbReference type="NCBI Taxonomy" id="3696"/>
    <lineage>
        <taxon>Eukaryota</taxon>
        <taxon>Viridiplantae</taxon>
        <taxon>Streptophyta</taxon>
        <taxon>Embryophyta</taxon>
        <taxon>Tracheophyta</taxon>
        <taxon>Spermatophyta</taxon>
        <taxon>Magnoliopsida</taxon>
        <taxon>eudicotyledons</taxon>
        <taxon>Gunneridae</taxon>
        <taxon>Pentapetalae</taxon>
        <taxon>rosids</taxon>
        <taxon>fabids</taxon>
        <taxon>Malpighiales</taxon>
        <taxon>Salicaceae</taxon>
        <taxon>Saliceae</taxon>
        <taxon>Populus</taxon>
    </lineage>
</organism>
<gene>
    <name evidence="2" type="ORF">H0E87_028542</name>
</gene>
<feature type="transmembrane region" description="Helical" evidence="1">
    <location>
        <begin position="145"/>
        <end position="170"/>
    </location>
</feature>
<evidence type="ECO:0000313" key="2">
    <source>
        <dbReference type="EMBL" id="KAH8484152.1"/>
    </source>
</evidence>
<dbReference type="AlphaFoldDB" id="A0A8T2WUP6"/>
<feature type="transmembrane region" description="Helical" evidence="1">
    <location>
        <begin position="83"/>
        <end position="103"/>
    </location>
</feature>
<comment type="caution">
    <text evidence="2">The sequence shown here is derived from an EMBL/GenBank/DDBJ whole genome shotgun (WGS) entry which is preliminary data.</text>
</comment>
<keyword evidence="1" id="KW-1133">Transmembrane helix</keyword>
<keyword evidence="1" id="KW-0812">Transmembrane</keyword>
<protein>
    <submittedName>
        <fullName evidence="2">Uncharacterized protein</fullName>
    </submittedName>
</protein>
<feature type="transmembrane region" description="Helical" evidence="1">
    <location>
        <begin position="109"/>
        <end position="133"/>
    </location>
</feature>
<dbReference type="EMBL" id="JACEGQ020000017">
    <property type="protein sequence ID" value="KAH8484152.1"/>
    <property type="molecule type" value="Genomic_DNA"/>
</dbReference>
<feature type="transmembrane region" description="Helical" evidence="1">
    <location>
        <begin position="40"/>
        <end position="71"/>
    </location>
</feature>
<keyword evidence="3" id="KW-1185">Reference proteome</keyword>
<accession>A0A8T2WUP6</accession>
<name>A0A8T2WUP6_POPDE</name>
<evidence type="ECO:0000256" key="1">
    <source>
        <dbReference type="SAM" id="Phobius"/>
    </source>
</evidence>
<keyword evidence="1" id="KW-0472">Membrane</keyword>